<proteinExistence type="predicted"/>
<reference evidence="1" key="1">
    <citation type="journal article" date="2020" name="Nature">
        <title>Giant virus diversity and host interactions through global metagenomics.</title>
        <authorList>
            <person name="Schulz F."/>
            <person name="Roux S."/>
            <person name="Paez-Espino D."/>
            <person name="Jungbluth S."/>
            <person name="Walsh D.A."/>
            <person name="Denef V.J."/>
            <person name="McMahon K.D."/>
            <person name="Konstantinidis K.T."/>
            <person name="Eloe-Fadrosh E.A."/>
            <person name="Kyrpides N.C."/>
            <person name="Woyke T."/>
        </authorList>
    </citation>
    <scope>NUCLEOTIDE SEQUENCE</scope>
    <source>
        <strain evidence="1">GVMAG-M-3300020595-32</strain>
    </source>
</reference>
<evidence type="ECO:0000313" key="1">
    <source>
        <dbReference type="EMBL" id="QHT02813.1"/>
    </source>
</evidence>
<accession>A0A6C0CET1</accession>
<protein>
    <submittedName>
        <fullName evidence="1">Uncharacterized protein</fullName>
    </submittedName>
</protein>
<dbReference type="EMBL" id="MN739401">
    <property type="protein sequence ID" value="QHT02813.1"/>
    <property type="molecule type" value="Genomic_DNA"/>
</dbReference>
<sequence>MLITLSTNKRIIFLLSQLINEPAICDKIVEIKDEEEKKDALKYHYERWENIAGSHYILHDTHAGKFSIIHNETNYIVKKDHKPIFYNITGISYQVVELIHELIRIFDKEWLNYDDMLYSKLADLIMDEYKK</sequence>
<organism evidence="1">
    <name type="scientific">viral metagenome</name>
    <dbReference type="NCBI Taxonomy" id="1070528"/>
    <lineage>
        <taxon>unclassified sequences</taxon>
        <taxon>metagenomes</taxon>
        <taxon>organismal metagenomes</taxon>
    </lineage>
</organism>
<name>A0A6C0CET1_9ZZZZ</name>
<dbReference type="AlphaFoldDB" id="A0A6C0CET1"/>